<comment type="caution">
    <text evidence="2">The sequence shown here is derived from an EMBL/GenBank/DDBJ whole genome shotgun (WGS) entry which is preliminary data.</text>
</comment>
<name>A0A124GMY1_PICGL</name>
<accession>A0A124GMY1</accession>
<keyword evidence="2" id="KW-0496">Mitochondrion</keyword>
<proteinExistence type="predicted"/>
<dbReference type="EMBL" id="LKAM01000008">
    <property type="protein sequence ID" value="KUM47088.1"/>
    <property type="molecule type" value="Genomic_DNA"/>
</dbReference>
<protein>
    <submittedName>
        <fullName evidence="2">Uncharacterized protein</fullName>
    </submittedName>
</protein>
<geneLocation type="mitochondrion" evidence="2"/>
<evidence type="ECO:0000256" key="1">
    <source>
        <dbReference type="SAM" id="MobiDB-lite"/>
    </source>
</evidence>
<reference evidence="2" key="1">
    <citation type="journal article" date="2015" name="Genome Biol. Evol.">
        <title>Organellar Genomes of White Spruce (Picea glauca): Assembly and Annotation.</title>
        <authorList>
            <person name="Jackman S.D."/>
            <person name="Warren R.L."/>
            <person name="Gibb E.A."/>
            <person name="Vandervalk B.P."/>
            <person name="Mohamadi H."/>
            <person name="Chu J."/>
            <person name="Raymond A."/>
            <person name="Pleasance S."/>
            <person name="Coope R."/>
            <person name="Wildung M.R."/>
            <person name="Ritland C.E."/>
            <person name="Bousquet J."/>
            <person name="Jones S.J."/>
            <person name="Bohlmann J."/>
            <person name="Birol I."/>
        </authorList>
    </citation>
    <scope>NUCLEOTIDE SEQUENCE [LARGE SCALE GENOMIC DNA]</scope>
    <source>
        <tissue evidence="2">Flushing bud</tissue>
    </source>
</reference>
<feature type="region of interest" description="Disordered" evidence="1">
    <location>
        <begin position="49"/>
        <end position="68"/>
    </location>
</feature>
<evidence type="ECO:0000313" key="2">
    <source>
        <dbReference type="EMBL" id="KUM47088.1"/>
    </source>
</evidence>
<gene>
    <name evidence="2" type="ORF">ABT39_MTgene6094</name>
</gene>
<organism evidence="2">
    <name type="scientific">Picea glauca</name>
    <name type="common">White spruce</name>
    <name type="synonym">Pinus glauca</name>
    <dbReference type="NCBI Taxonomy" id="3330"/>
    <lineage>
        <taxon>Eukaryota</taxon>
        <taxon>Viridiplantae</taxon>
        <taxon>Streptophyta</taxon>
        <taxon>Embryophyta</taxon>
        <taxon>Tracheophyta</taxon>
        <taxon>Spermatophyta</taxon>
        <taxon>Pinopsida</taxon>
        <taxon>Pinidae</taxon>
        <taxon>Conifers I</taxon>
        <taxon>Pinales</taxon>
        <taxon>Pinaceae</taxon>
        <taxon>Picea</taxon>
    </lineage>
</organism>
<sequence>MPIASNVDSHKLRFRISHSFYARALVDAVIYLWLHDGHRTNQVMIVPAKQDQGSEDQASHSRQPLVHPNNTAHTLCPLIYIGKRGKVVMLLKLLS</sequence>
<dbReference type="AlphaFoldDB" id="A0A124GMY1"/>